<keyword evidence="6 8" id="KW-0139">CF(1)</keyword>
<dbReference type="GO" id="GO:0005886">
    <property type="term" value="C:plasma membrane"/>
    <property type="evidence" value="ECO:0007669"/>
    <property type="project" value="UniProtKB-SubCell"/>
</dbReference>
<dbReference type="OrthoDB" id="9816221at2"/>
<keyword evidence="5 8" id="KW-0472">Membrane</keyword>
<keyword evidence="3 8" id="KW-0375">Hydrogen ion transport</keyword>
<dbReference type="Pfam" id="PF00213">
    <property type="entry name" value="OSCP"/>
    <property type="match status" value="1"/>
</dbReference>
<evidence type="ECO:0000313" key="9">
    <source>
        <dbReference type="EMBL" id="SDC17421.1"/>
    </source>
</evidence>
<evidence type="ECO:0000256" key="4">
    <source>
        <dbReference type="ARBA" id="ARBA00023065"/>
    </source>
</evidence>
<dbReference type="PANTHER" id="PTHR11910">
    <property type="entry name" value="ATP SYNTHASE DELTA CHAIN"/>
    <property type="match status" value="1"/>
</dbReference>
<keyword evidence="10" id="KW-1185">Reference proteome</keyword>
<comment type="subcellular location">
    <subcellularLocation>
        <location evidence="8">Cell membrane</location>
        <topology evidence="8">Peripheral membrane protein</topology>
    </subcellularLocation>
    <subcellularLocation>
        <location evidence="1">Membrane</location>
    </subcellularLocation>
</comment>
<dbReference type="InterPro" id="IPR026015">
    <property type="entry name" value="ATP_synth_OSCP/delta_N_sf"/>
</dbReference>
<dbReference type="GO" id="GO:0045259">
    <property type="term" value="C:proton-transporting ATP synthase complex"/>
    <property type="evidence" value="ECO:0007669"/>
    <property type="project" value="UniProtKB-KW"/>
</dbReference>
<keyword evidence="2 8" id="KW-0813">Transport</keyword>
<dbReference type="HAMAP" id="MF_01416">
    <property type="entry name" value="ATP_synth_delta_bact"/>
    <property type="match status" value="1"/>
</dbReference>
<evidence type="ECO:0000256" key="6">
    <source>
        <dbReference type="ARBA" id="ARBA00023196"/>
    </source>
</evidence>
<keyword evidence="4 8" id="KW-0406">Ion transport</keyword>
<comment type="function">
    <text evidence="8">F(1)F(0) ATP synthase produces ATP from ADP in the presence of a proton or sodium gradient. F-type ATPases consist of two structural domains, F(1) containing the extramembraneous catalytic core and F(0) containing the membrane proton channel, linked together by a central stalk and a peripheral stalk. During catalysis, ATP synthesis in the catalytic domain of F(1) is coupled via a rotary mechanism of the central stalk subunits to proton translocation.</text>
</comment>
<dbReference type="PROSITE" id="PS00389">
    <property type="entry name" value="ATPASE_DELTA"/>
    <property type="match status" value="1"/>
</dbReference>
<keyword evidence="8" id="KW-1003">Cell membrane</keyword>
<evidence type="ECO:0000256" key="2">
    <source>
        <dbReference type="ARBA" id="ARBA00022448"/>
    </source>
</evidence>
<comment type="similarity">
    <text evidence="8">Belongs to the ATPase delta chain family.</text>
</comment>
<protein>
    <recommendedName>
        <fullName evidence="8">ATP synthase subunit delta</fullName>
    </recommendedName>
    <alternativeName>
        <fullName evidence="8">ATP synthase F(1) sector subunit delta</fullName>
    </alternativeName>
    <alternativeName>
        <fullName evidence="8">F-type ATPase subunit delta</fullName>
        <shortName evidence="8">F-ATPase subunit delta</shortName>
    </alternativeName>
</protein>
<keyword evidence="7 8" id="KW-0066">ATP synthesis</keyword>
<reference evidence="10" key="1">
    <citation type="submission" date="2016-09" db="EMBL/GenBank/DDBJ databases">
        <authorList>
            <person name="Varghese N."/>
            <person name="Submissions S."/>
        </authorList>
    </citation>
    <scope>NUCLEOTIDE SEQUENCE [LARGE SCALE GENOMIC DNA]</scope>
    <source>
        <strain evidence="10">ANC 4422</strain>
    </source>
</reference>
<name>A0A1G6JFB5_9GAMM</name>
<dbReference type="PRINTS" id="PR00125">
    <property type="entry name" value="ATPASEDELTA"/>
</dbReference>
<dbReference type="GO" id="GO:0046933">
    <property type="term" value="F:proton-transporting ATP synthase activity, rotational mechanism"/>
    <property type="evidence" value="ECO:0007669"/>
    <property type="project" value="UniProtKB-UniRule"/>
</dbReference>
<evidence type="ECO:0000256" key="1">
    <source>
        <dbReference type="ARBA" id="ARBA00004370"/>
    </source>
</evidence>
<dbReference type="NCBIfam" id="TIGR01145">
    <property type="entry name" value="ATP_synt_delta"/>
    <property type="match status" value="1"/>
</dbReference>
<dbReference type="SUPFAM" id="SSF47928">
    <property type="entry name" value="N-terminal domain of the delta subunit of the F1F0-ATP synthase"/>
    <property type="match status" value="1"/>
</dbReference>
<dbReference type="AlphaFoldDB" id="A0A1G6JFB5"/>
<evidence type="ECO:0000313" key="10">
    <source>
        <dbReference type="Proteomes" id="UP000242501"/>
    </source>
</evidence>
<evidence type="ECO:0000256" key="8">
    <source>
        <dbReference type="HAMAP-Rule" id="MF_01416"/>
    </source>
</evidence>
<evidence type="ECO:0000256" key="7">
    <source>
        <dbReference type="ARBA" id="ARBA00023310"/>
    </source>
</evidence>
<proteinExistence type="inferred from homology"/>
<dbReference type="STRING" id="1219383.SAMN05421733_11116"/>
<dbReference type="InterPro" id="IPR020781">
    <property type="entry name" value="ATPase_OSCP/d_CS"/>
</dbReference>
<organism evidence="9 10">
    <name type="scientific">Acinetobacter boissieri</name>
    <dbReference type="NCBI Taxonomy" id="1219383"/>
    <lineage>
        <taxon>Bacteria</taxon>
        <taxon>Pseudomonadati</taxon>
        <taxon>Pseudomonadota</taxon>
        <taxon>Gammaproteobacteria</taxon>
        <taxon>Moraxellales</taxon>
        <taxon>Moraxellaceae</taxon>
        <taxon>Acinetobacter</taxon>
    </lineage>
</organism>
<dbReference type="Gene3D" id="1.10.520.20">
    <property type="entry name" value="N-terminal domain of the delta subunit of the F1F0-ATP synthase"/>
    <property type="match status" value="1"/>
</dbReference>
<comment type="function">
    <text evidence="8">This protein is part of the stalk that links CF(0) to CF(1). It either transmits conformational changes from CF(0) to CF(1) or is implicated in proton conduction.</text>
</comment>
<gene>
    <name evidence="8" type="primary">atpH</name>
    <name evidence="9" type="ORF">SAMN05421733_11116</name>
</gene>
<dbReference type="RefSeq" id="WP_092749543.1">
    <property type="nucleotide sequence ID" value="NZ_FMYL01000011.1"/>
</dbReference>
<evidence type="ECO:0000256" key="5">
    <source>
        <dbReference type="ARBA" id="ARBA00023136"/>
    </source>
</evidence>
<accession>A0A1G6JFB5</accession>
<dbReference type="InterPro" id="IPR000711">
    <property type="entry name" value="ATPase_OSCP/dsu"/>
</dbReference>
<dbReference type="Proteomes" id="UP000242501">
    <property type="component" value="Unassembled WGS sequence"/>
</dbReference>
<sequence length="178" mass="19522">MAELLTLARPYAKAAFSYAAEQGVTDNWSNALQMLSAAVQDEAFSAYLNRPEITPEGQLKLFTHVLGEAQSESLSKFILLLAENDRLSLLPQVLSEYEELKSRLNKIVDITIESAFPLTAVQEQLLTKALETRFNSGVKVSVSVNPALIAGVVIRAGDQVIDDSALSKLEKMRTRLLA</sequence>
<dbReference type="EMBL" id="FMYL01000011">
    <property type="protein sequence ID" value="SDC17421.1"/>
    <property type="molecule type" value="Genomic_DNA"/>
</dbReference>
<dbReference type="NCBIfam" id="NF004402">
    <property type="entry name" value="PRK05758.2-2"/>
    <property type="match status" value="1"/>
</dbReference>
<evidence type="ECO:0000256" key="3">
    <source>
        <dbReference type="ARBA" id="ARBA00022781"/>
    </source>
</evidence>